<dbReference type="Proteomes" id="UP001166286">
    <property type="component" value="Unassembled WGS sequence"/>
</dbReference>
<dbReference type="Pfam" id="PF06772">
    <property type="entry name" value="LtrA"/>
    <property type="match status" value="1"/>
</dbReference>
<feature type="transmembrane region" description="Helical" evidence="2">
    <location>
        <begin position="195"/>
        <end position="214"/>
    </location>
</feature>
<feature type="transmembrane region" description="Helical" evidence="2">
    <location>
        <begin position="549"/>
        <end position="567"/>
    </location>
</feature>
<name>A0AA39UCL4_9LECA</name>
<evidence type="ECO:0000256" key="2">
    <source>
        <dbReference type="SAM" id="Phobius"/>
    </source>
</evidence>
<keyword evidence="2" id="KW-0472">Membrane</keyword>
<feature type="transmembrane region" description="Helical" evidence="2">
    <location>
        <begin position="289"/>
        <end position="306"/>
    </location>
</feature>
<sequence>METIPTQSLDAIDAAPSGHSHTGKRLRKLLRPDGKRIHIAASPEEHLRLTRTLPNIEPDDNFEVHIHGSAEHLEAVREIHAHHEQRRAHLRNKHGSVYEEFENVKNDLDNLANELHNLTDHSVSFDANFSKFGYDAHIRTKDPDSSASSLSEHHEKKDWEAERRKGQALKFWKKPTIRQYWHKGLLWRASEVEEVASFELFIDLLYVGIIAVIGDKAAEDPTGVGFLRFTITFILGWKMWSDLTIIISWFDDVCQRINVLFVMICLVGFTLNIVQAFETTYIPLVSFYLAQRLFNAFHLFWVSYLLPMVRGYMIMNVIAILVPSAVWIASIQVEYPKRIALIWIAIFIDLFSVMGIVAFKRIAESRNPNFALRHRDWFDFFPAINIEHKTERTNAFVTLVFGYSVVALLFQNKAPFGINAFFGKAILGLIQAFCFNWLYFEIDSWNLHTHAIRRHYVSSMAWMTAHLPFIMGYILAAASLSRLVLATDCHDANAEDLTEAYISNSQSGVPTGLRWFYCGGLGIALLCMTIISLCHIHKEFDGQRLSKRYRLPVRVFVAIILIFLPLAKTLNSLQLVSTTTGLVALVLMVDVYGSTSIYENFWKCTACCKYRTECPIKKRLLVEAVKNGTTVKLEEVGFGVGEGEEKAFGNVSAETPKTGSAAYCIYSKYKQLPS</sequence>
<dbReference type="EMBL" id="JAFEKC020000005">
    <property type="protein sequence ID" value="KAK0514601.1"/>
    <property type="molecule type" value="Genomic_DNA"/>
</dbReference>
<feature type="transmembrane region" description="Helical" evidence="2">
    <location>
        <begin position="416"/>
        <end position="439"/>
    </location>
</feature>
<feature type="compositionally biased region" description="Basic and acidic residues" evidence="1">
    <location>
        <begin position="151"/>
        <end position="161"/>
    </location>
</feature>
<feature type="transmembrane region" description="Helical" evidence="2">
    <location>
        <begin position="313"/>
        <end position="333"/>
    </location>
</feature>
<keyword evidence="2" id="KW-0812">Transmembrane</keyword>
<dbReference type="InterPro" id="IPR010640">
    <property type="entry name" value="Low_temperature_requirement_A"/>
</dbReference>
<dbReference type="PANTHER" id="PTHR36840:SF1">
    <property type="entry name" value="BLL5714 PROTEIN"/>
    <property type="match status" value="1"/>
</dbReference>
<feature type="transmembrane region" description="Helical" evidence="2">
    <location>
        <begin position="226"/>
        <end position="250"/>
    </location>
</feature>
<accession>A0AA39UCL4</accession>
<keyword evidence="2" id="KW-1133">Transmembrane helix</keyword>
<feature type="transmembrane region" description="Helical" evidence="2">
    <location>
        <begin position="514"/>
        <end position="537"/>
    </location>
</feature>
<evidence type="ECO:0000313" key="3">
    <source>
        <dbReference type="EMBL" id="KAK0514601.1"/>
    </source>
</evidence>
<feature type="region of interest" description="Disordered" evidence="1">
    <location>
        <begin position="141"/>
        <end position="161"/>
    </location>
</feature>
<reference evidence="3" key="1">
    <citation type="submission" date="2023-03" db="EMBL/GenBank/DDBJ databases">
        <title>Complete genome of Cladonia borealis.</title>
        <authorList>
            <person name="Park H."/>
        </authorList>
    </citation>
    <scope>NUCLEOTIDE SEQUENCE</scope>
    <source>
        <strain evidence="3">ANT050790</strain>
    </source>
</reference>
<evidence type="ECO:0000313" key="4">
    <source>
        <dbReference type="Proteomes" id="UP001166286"/>
    </source>
</evidence>
<feature type="transmembrane region" description="Helical" evidence="2">
    <location>
        <begin position="339"/>
        <end position="359"/>
    </location>
</feature>
<organism evidence="3 4">
    <name type="scientific">Cladonia borealis</name>
    <dbReference type="NCBI Taxonomy" id="184061"/>
    <lineage>
        <taxon>Eukaryota</taxon>
        <taxon>Fungi</taxon>
        <taxon>Dikarya</taxon>
        <taxon>Ascomycota</taxon>
        <taxon>Pezizomycotina</taxon>
        <taxon>Lecanoromycetes</taxon>
        <taxon>OSLEUM clade</taxon>
        <taxon>Lecanoromycetidae</taxon>
        <taxon>Lecanorales</taxon>
        <taxon>Lecanorineae</taxon>
        <taxon>Cladoniaceae</taxon>
        <taxon>Cladonia</taxon>
    </lineage>
</organism>
<feature type="transmembrane region" description="Helical" evidence="2">
    <location>
        <begin position="257"/>
        <end position="277"/>
    </location>
</feature>
<protein>
    <submittedName>
        <fullName evidence="3">Uncharacterized protein</fullName>
    </submittedName>
</protein>
<feature type="transmembrane region" description="Helical" evidence="2">
    <location>
        <begin position="573"/>
        <end position="593"/>
    </location>
</feature>
<keyword evidence="4" id="KW-1185">Reference proteome</keyword>
<evidence type="ECO:0000256" key="1">
    <source>
        <dbReference type="SAM" id="MobiDB-lite"/>
    </source>
</evidence>
<comment type="caution">
    <text evidence="3">The sequence shown here is derived from an EMBL/GenBank/DDBJ whole genome shotgun (WGS) entry which is preliminary data.</text>
</comment>
<dbReference type="PANTHER" id="PTHR36840">
    <property type="entry name" value="BLL5714 PROTEIN"/>
    <property type="match status" value="1"/>
</dbReference>
<feature type="region of interest" description="Disordered" evidence="1">
    <location>
        <begin position="1"/>
        <end position="24"/>
    </location>
</feature>
<proteinExistence type="predicted"/>
<feature type="transmembrane region" description="Helical" evidence="2">
    <location>
        <begin position="460"/>
        <end position="478"/>
    </location>
</feature>
<feature type="transmembrane region" description="Helical" evidence="2">
    <location>
        <begin position="393"/>
        <end position="410"/>
    </location>
</feature>
<dbReference type="AlphaFoldDB" id="A0AA39UCL4"/>
<gene>
    <name evidence="3" type="ORF">JMJ35_003218</name>
</gene>